<evidence type="ECO:0000313" key="3">
    <source>
        <dbReference type="Proteomes" id="UP000602198"/>
    </source>
</evidence>
<evidence type="ECO:0000259" key="1">
    <source>
        <dbReference type="Pfam" id="PF00668"/>
    </source>
</evidence>
<dbReference type="SUPFAM" id="SSF52777">
    <property type="entry name" value="CoA-dependent acyltransferases"/>
    <property type="match status" value="1"/>
</dbReference>
<reference evidence="2 3" key="1">
    <citation type="submission" date="2021-01" db="EMBL/GenBank/DDBJ databases">
        <title>WGS of actinomycetes isolated from Thailand.</title>
        <authorList>
            <person name="Thawai C."/>
        </authorList>
    </citation>
    <scope>NUCLEOTIDE SEQUENCE [LARGE SCALE GENOMIC DNA]</scope>
    <source>
        <strain evidence="2 3">LPG 2</strain>
    </source>
</reference>
<protein>
    <recommendedName>
        <fullName evidence="1">Condensation domain-containing protein</fullName>
    </recommendedName>
</protein>
<dbReference type="Pfam" id="PF00668">
    <property type="entry name" value="Condensation"/>
    <property type="match status" value="1"/>
</dbReference>
<proteinExistence type="predicted"/>
<dbReference type="Proteomes" id="UP000602198">
    <property type="component" value="Unassembled WGS sequence"/>
</dbReference>
<organism evidence="2 3">
    <name type="scientific">Nocardia acididurans</name>
    <dbReference type="NCBI Taxonomy" id="2802282"/>
    <lineage>
        <taxon>Bacteria</taxon>
        <taxon>Bacillati</taxon>
        <taxon>Actinomycetota</taxon>
        <taxon>Actinomycetes</taxon>
        <taxon>Mycobacteriales</taxon>
        <taxon>Nocardiaceae</taxon>
        <taxon>Nocardia</taxon>
    </lineage>
</organism>
<accession>A0ABS1MI61</accession>
<comment type="caution">
    <text evidence="2">The sequence shown here is derived from an EMBL/GenBank/DDBJ whole genome shotgun (WGS) entry which is preliminary data.</text>
</comment>
<evidence type="ECO:0000313" key="2">
    <source>
        <dbReference type="EMBL" id="MBL1080352.1"/>
    </source>
</evidence>
<feature type="non-terminal residue" evidence="2">
    <location>
        <position position="1"/>
    </location>
</feature>
<dbReference type="PANTHER" id="PTHR45398">
    <property type="match status" value="1"/>
</dbReference>
<sequence>AAQLEFWERGLAELPDRLELPADRPYPLVATGSGDKVDFELPVWLQQRLRQIAREHDATVFMVVQAALSVVLSKVSGSTDVAVGVAVAGRTDAAVHDLVGFFVNTLVLRVDVAGDPGFAELLGRVRERSLDVFAHQDVPFEVLVDRVNPVRSQSHHPLVQVLLAWQNDPGVPLALGGVRVSVIPVHTRSARMDLSFHIGESVTATGEPAGIAGSVEYRTDVFDPATVRGLVARLQRVLEAVAGDPGRVLSTIELRGESEQAQLTTWSNRAILTRDAATDDGVSIPESFAVQVARTPDAVAVVFEDRS</sequence>
<gene>
    <name evidence="2" type="ORF">JK358_38760</name>
</gene>
<name>A0ABS1MI61_9NOCA</name>
<dbReference type="EMBL" id="JAERRJ010000054">
    <property type="protein sequence ID" value="MBL1080352.1"/>
    <property type="molecule type" value="Genomic_DNA"/>
</dbReference>
<dbReference type="PANTHER" id="PTHR45398:SF1">
    <property type="entry name" value="ENZYME, PUTATIVE (JCVI)-RELATED"/>
    <property type="match status" value="1"/>
</dbReference>
<keyword evidence="3" id="KW-1185">Reference proteome</keyword>
<feature type="non-terminal residue" evidence="2">
    <location>
        <position position="307"/>
    </location>
</feature>
<dbReference type="InterPro" id="IPR001242">
    <property type="entry name" value="Condensation_dom"/>
</dbReference>
<dbReference type="RefSeq" id="WP_232852625.1">
    <property type="nucleotide sequence ID" value="NZ_JAERRJ010000054.1"/>
</dbReference>
<feature type="domain" description="Condensation" evidence="1">
    <location>
        <begin position="3"/>
        <end position="264"/>
    </location>
</feature>
<dbReference type="Gene3D" id="3.30.559.30">
    <property type="entry name" value="Nonribosomal peptide synthetase, condensation domain"/>
    <property type="match status" value="1"/>
</dbReference>